<gene>
    <name evidence="1" type="ORF">CPB84DRAFT_1848603</name>
</gene>
<evidence type="ECO:0000313" key="1">
    <source>
        <dbReference type="EMBL" id="KAF8893699.1"/>
    </source>
</evidence>
<dbReference type="OrthoDB" id="2269034at2759"/>
<accession>A0A9P5TKM0</accession>
<dbReference type="Gene3D" id="1.20.1280.50">
    <property type="match status" value="1"/>
</dbReference>
<keyword evidence="2" id="KW-1185">Reference proteome</keyword>
<evidence type="ECO:0000313" key="2">
    <source>
        <dbReference type="Proteomes" id="UP000724874"/>
    </source>
</evidence>
<proteinExistence type="predicted"/>
<dbReference type="Proteomes" id="UP000724874">
    <property type="component" value="Unassembled WGS sequence"/>
</dbReference>
<comment type="caution">
    <text evidence="1">The sequence shown here is derived from an EMBL/GenBank/DDBJ whole genome shotgun (WGS) entry which is preliminary data.</text>
</comment>
<protein>
    <recommendedName>
        <fullName evidence="3">F-box domain-containing protein</fullName>
    </recommendedName>
</protein>
<name>A0A9P5TKM0_GYMJU</name>
<organism evidence="1 2">
    <name type="scientific">Gymnopilus junonius</name>
    <name type="common">Spectacular rustgill mushroom</name>
    <name type="synonym">Gymnopilus spectabilis subsp. junonius</name>
    <dbReference type="NCBI Taxonomy" id="109634"/>
    <lineage>
        <taxon>Eukaryota</taxon>
        <taxon>Fungi</taxon>
        <taxon>Dikarya</taxon>
        <taxon>Basidiomycota</taxon>
        <taxon>Agaricomycotina</taxon>
        <taxon>Agaricomycetes</taxon>
        <taxon>Agaricomycetidae</taxon>
        <taxon>Agaricales</taxon>
        <taxon>Agaricineae</taxon>
        <taxon>Hymenogastraceae</taxon>
        <taxon>Gymnopilus</taxon>
    </lineage>
</organism>
<dbReference type="AlphaFoldDB" id="A0A9P5TKM0"/>
<sequence>MPIEIISTIFEFYTAEIRGNLHTTPLTLGAVCQSWRQIAWSTPSIWTSFAFLLKQPENPTRVEVAVEWLQRSRRLPVSIELYTSADLGPQTPVDALLPLIESINLCSDRWRSLSLSVPPLILSHINDNYGAPPVMDSLYINVADSKFIHLSIPSTMSKKVDITGISLEDLSFQWDNTTYVSADGSYTVYDCIEILRQGTHLIKCYFVPMDSGFHDVTFDMCMNHQVTYLNFLCYCEEQDMAFFFDHVTLPALHTLHLNMMMDGVPVQSLTTFI</sequence>
<reference evidence="1" key="1">
    <citation type="submission" date="2020-11" db="EMBL/GenBank/DDBJ databases">
        <authorList>
            <consortium name="DOE Joint Genome Institute"/>
            <person name="Ahrendt S."/>
            <person name="Riley R."/>
            <person name="Andreopoulos W."/>
            <person name="LaButti K."/>
            <person name="Pangilinan J."/>
            <person name="Ruiz-duenas F.J."/>
            <person name="Barrasa J.M."/>
            <person name="Sanchez-Garcia M."/>
            <person name="Camarero S."/>
            <person name="Miyauchi S."/>
            <person name="Serrano A."/>
            <person name="Linde D."/>
            <person name="Babiker R."/>
            <person name="Drula E."/>
            <person name="Ayuso-Fernandez I."/>
            <person name="Pacheco R."/>
            <person name="Padilla G."/>
            <person name="Ferreira P."/>
            <person name="Barriuso J."/>
            <person name="Kellner H."/>
            <person name="Castanera R."/>
            <person name="Alfaro M."/>
            <person name="Ramirez L."/>
            <person name="Pisabarro A.G."/>
            <person name="Kuo A."/>
            <person name="Tritt A."/>
            <person name="Lipzen A."/>
            <person name="He G."/>
            <person name="Yan M."/>
            <person name="Ng V."/>
            <person name="Cullen D."/>
            <person name="Martin F."/>
            <person name="Rosso M.-N."/>
            <person name="Henrissat B."/>
            <person name="Hibbett D."/>
            <person name="Martinez A.T."/>
            <person name="Grigoriev I.V."/>
        </authorList>
    </citation>
    <scope>NUCLEOTIDE SEQUENCE</scope>
    <source>
        <strain evidence="1">AH 44721</strain>
    </source>
</reference>
<dbReference type="EMBL" id="JADNYJ010000066">
    <property type="protein sequence ID" value="KAF8893699.1"/>
    <property type="molecule type" value="Genomic_DNA"/>
</dbReference>
<evidence type="ECO:0008006" key="3">
    <source>
        <dbReference type="Google" id="ProtNLM"/>
    </source>
</evidence>